<protein>
    <submittedName>
        <fullName evidence="2">Uncharacterized protein</fullName>
    </submittedName>
</protein>
<gene>
    <name evidence="2" type="ORF">P280DRAFT_262895</name>
</gene>
<organism evidence="2 3">
    <name type="scientific">Massarina eburnea CBS 473.64</name>
    <dbReference type="NCBI Taxonomy" id="1395130"/>
    <lineage>
        <taxon>Eukaryota</taxon>
        <taxon>Fungi</taxon>
        <taxon>Dikarya</taxon>
        <taxon>Ascomycota</taxon>
        <taxon>Pezizomycotina</taxon>
        <taxon>Dothideomycetes</taxon>
        <taxon>Pleosporomycetidae</taxon>
        <taxon>Pleosporales</taxon>
        <taxon>Massarineae</taxon>
        <taxon>Massarinaceae</taxon>
        <taxon>Massarina</taxon>
    </lineage>
</organism>
<evidence type="ECO:0000313" key="3">
    <source>
        <dbReference type="Proteomes" id="UP000799753"/>
    </source>
</evidence>
<accession>A0A6A6S7Z5</accession>
<evidence type="ECO:0000256" key="1">
    <source>
        <dbReference type="SAM" id="Phobius"/>
    </source>
</evidence>
<keyword evidence="1" id="KW-0812">Transmembrane</keyword>
<dbReference type="EMBL" id="MU006781">
    <property type="protein sequence ID" value="KAF2642304.1"/>
    <property type="molecule type" value="Genomic_DNA"/>
</dbReference>
<keyword evidence="3" id="KW-1185">Reference proteome</keyword>
<proteinExistence type="predicted"/>
<dbReference type="AlphaFoldDB" id="A0A6A6S7Z5"/>
<dbReference type="Proteomes" id="UP000799753">
    <property type="component" value="Unassembled WGS sequence"/>
</dbReference>
<reference evidence="2" key="1">
    <citation type="journal article" date="2020" name="Stud. Mycol.">
        <title>101 Dothideomycetes genomes: a test case for predicting lifestyles and emergence of pathogens.</title>
        <authorList>
            <person name="Haridas S."/>
            <person name="Albert R."/>
            <person name="Binder M."/>
            <person name="Bloem J."/>
            <person name="Labutti K."/>
            <person name="Salamov A."/>
            <person name="Andreopoulos B."/>
            <person name="Baker S."/>
            <person name="Barry K."/>
            <person name="Bills G."/>
            <person name="Bluhm B."/>
            <person name="Cannon C."/>
            <person name="Castanera R."/>
            <person name="Culley D."/>
            <person name="Daum C."/>
            <person name="Ezra D."/>
            <person name="Gonzalez J."/>
            <person name="Henrissat B."/>
            <person name="Kuo A."/>
            <person name="Liang C."/>
            <person name="Lipzen A."/>
            <person name="Lutzoni F."/>
            <person name="Magnuson J."/>
            <person name="Mondo S."/>
            <person name="Nolan M."/>
            <person name="Ohm R."/>
            <person name="Pangilinan J."/>
            <person name="Park H.-J."/>
            <person name="Ramirez L."/>
            <person name="Alfaro M."/>
            <person name="Sun H."/>
            <person name="Tritt A."/>
            <person name="Yoshinaga Y."/>
            <person name="Zwiers L.-H."/>
            <person name="Turgeon B."/>
            <person name="Goodwin S."/>
            <person name="Spatafora J."/>
            <person name="Crous P."/>
            <person name="Grigoriev I."/>
        </authorList>
    </citation>
    <scope>NUCLEOTIDE SEQUENCE</scope>
    <source>
        <strain evidence="2">CBS 473.64</strain>
    </source>
</reference>
<evidence type="ECO:0000313" key="2">
    <source>
        <dbReference type="EMBL" id="KAF2642304.1"/>
    </source>
</evidence>
<name>A0A6A6S7Z5_9PLEO</name>
<feature type="transmembrane region" description="Helical" evidence="1">
    <location>
        <begin position="228"/>
        <end position="248"/>
    </location>
</feature>
<keyword evidence="1" id="KW-0472">Membrane</keyword>
<dbReference type="OrthoDB" id="3799571at2759"/>
<sequence length="257" mass="28890">MTMLLPSCSSVQSSDSSVTSDNSTLASSLSWCHDGTSAGSGSPFSSSSLSSPAYCIELGEIHTSSSSTTRGDSYALRGDETDYYAKGDRRKRWRPKVKWTIVCTFEVGDRSYVRDIDFATFRKWTAFSELLRVLENDFGTACVQLWDVQEDMEIMAGDWEARARPEWEVIVICGESLTDTDADSEIEYGSDEDYGDLTRGFEREMWWFSRWRRKVERKRIGFVKGERGWLVGAVGTVGIVAAFCIVLYGSSRFMEAS</sequence>
<keyword evidence="1" id="KW-1133">Transmembrane helix</keyword>